<dbReference type="PANTHER" id="PTHR36934">
    <property type="entry name" value="BLR0278 PROTEIN"/>
    <property type="match status" value="1"/>
</dbReference>
<gene>
    <name evidence="2" type="ORF">FZD51_13830</name>
</gene>
<proteinExistence type="predicted"/>
<feature type="domain" description="Fluoroacetyl-CoA-specific thioesterase-like" evidence="1">
    <location>
        <begin position="17"/>
        <end position="119"/>
    </location>
</feature>
<comment type="caution">
    <text evidence="2">The sequence shown here is derived from an EMBL/GenBank/DDBJ whole genome shotgun (WGS) entry which is preliminary data.</text>
</comment>
<dbReference type="InterPro" id="IPR029069">
    <property type="entry name" value="HotDog_dom_sf"/>
</dbReference>
<dbReference type="Proteomes" id="UP000322139">
    <property type="component" value="Unassembled WGS sequence"/>
</dbReference>
<evidence type="ECO:0000259" key="1">
    <source>
        <dbReference type="Pfam" id="PF22636"/>
    </source>
</evidence>
<name>A0A5D4RDC4_9BACI</name>
<dbReference type="InterPro" id="IPR025540">
    <property type="entry name" value="FlK"/>
</dbReference>
<evidence type="ECO:0000313" key="2">
    <source>
        <dbReference type="EMBL" id="TYS47994.1"/>
    </source>
</evidence>
<reference evidence="2 3" key="1">
    <citation type="submission" date="2019-08" db="EMBL/GenBank/DDBJ databases">
        <title>Bacillus genomes from the desert of Cuatro Cienegas, Coahuila.</title>
        <authorList>
            <person name="Olmedo-Alvarez G."/>
        </authorList>
    </citation>
    <scope>NUCLEOTIDE SEQUENCE [LARGE SCALE GENOMIC DNA]</scope>
    <source>
        <strain evidence="2 3">CH446_14T</strain>
    </source>
</reference>
<dbReference type="Pfam" id="PF22636">
    <property type="entry name" value="FlK"/>
    <property type="match status" value="1"/>
</dbReference>
<organism evidence="2 3">
    <name type="scientific">Bacillus infantis</name>
    <dbReference type="NCBI Taxonomy" id="324767"/>
    <lineage>
        <taxon>Bacteria</taxon>
        <taxon>Bacillati</taxon>
        <taxon>Bacillota</taxon>
        <taxon>Bacilli</taxon>
        <taxon>Bacillales</taxon>
        <taxon>Bacillaceae</taxon>
        <taxon>Bacillus</taxon>
    </lineage>
</organism>
<sequence>MKPGLKEGAAATIQLKVGREMFAQFGGEIVHPLFSTASMVYYMEWASRKVILPFLEESEEGMGYAVTVKHLAPAAEESILDITAEVVRLEWNLVFTSVKALHGDTVIGKGEVTQAILPRSRINRFTEKIRLD</sequence>
<accession>A0A5D4RDC4</accession>
<dbReference type="AlphaFoldDB" id="A0A5D4RDC4"/>
<dbReference type="RefSeq" id="WP_148975307.1">
    <property type="nucleotide sequence ID" value="NZ_JBNIKT010000004.1"/>
</dbReference>
<evidence type="ECO:0000313" key="3">
    <source>
        <dbReference type="Proteomes" id="UP000322139"/>
    </source>
</evidence>
<protein>
    <submittedName>
        <fullName evidence="2">Thioesterase</fullName>
    </submittedName>
</protein>
<dbReference type="EMBL" id="VTER01000006">
    <property type="protein sequence ID" value="TYS47994.1"/>
    <property type="molecule type" value="Genomic_DNA"/>
</dbReference>
<dbReference type="PANTHER" id="PTHR36934:SF1">
    <property type="entry name" value="THIOESTERASE DOMAIN-CONTAINING PROTEIN"/>
    <property type="match status" value="1"/>
</dbReference>
<dbReference type="InterPro" id="IPR054485">
    <property type="entry name" value="FlK-like_dom"/>
</dbReference>
<dbReference type="Gene3D" id="3.10.129.10">
    <property type="entry name" value="Hotdog Thioesterase"/>
    <property type="match status" value="1"/>
</dbReference>
<dbReference type="SUPFAM" id="SSF54637">
    <property type="entry name" value="Thioesterase/thiol ester dehydrase-isomerase"/>
    <property type="match status" value="1"/>
</dbReference>